<proteinExistence type="predicted"/>
<dbReference type="Proteomes" id="UP001157006">
    <property type="component" value="Chromosome 1L"/>
</dbReference>
<evidence type="ECO:0000313" key="2">
    <source>
        <dbReference type="Proteomes" id="UP001157006"/>
    </source>
</evidence>
<accession>A0AAV0YWG2</accession>
<gene>
    <name evidence="1" type="ORF">VFH_I343920</name>
</gene>
<dbReference type="AlphaFoldDB" id="A0AAV0YWG2"/>
<evidence type="ECO:0000313" key="1">
    <source>
        <dbReference type="EMBL" id="CAI8588362.1"/>
    </source>
</evidence>
<protein>
    <submittedName>
        <fullName evidence="1">Uncharacterized protein</fullName>
    </submittedName>
</protein>
<organism evidence="1 2">
    <name type="scientific">Vicia faba</name>
    <name type="common">Broad bean</name>
    <name type="synonym">Faba vulgaris</name>
    <dbReference type="NCBI Taxonomy" id="3906"/>
    <lineage>
        <taxon>Eukaryota</taxon>
        <taxon>Viridiplantae</taxon>
        <taxon>Streptophyta</taxon>
        <taxon>Embryophyta</taxon>
        <taxon>Tracheophyta</taxon>
        <taxon>Spermatophyta</taxon>
        <taxon>Magnoliopsida</taxon>
        <taxon>eudicotyledons</taxon>
        <taxon>Gunneridae</taxon>
        <taxon>Pentapetalae</taxon>
        <taxon>rosids</taxon>
        <taxon>fabids</taxon>
        <taxon>Fabales</taxon>
        <taxon>Fabaceae</taxon>
        <taxon>Papilionoideae</taxon>
        <taxon>50 kb inversion clade</taxon>
        <taxon>NPAAA clade</taxon>
        <taxon>Hologalegina</taxon>
        <taxon>IRL clade</taxon>
        <taxon>Fabeae</taxon>
        <taxon>Vicia</taxon>
    </lineage>
</organism>
<sequence length="95" mass="10862">MECMVSELRNVVQYKREGGKRVLAFLPKPQMELEDRFIMSSSFLDSEVTENTQSEESLKESEDVSSDETVKQEESLIILLLSIAFVSISLRVSRD</sequence>
<reference evidence="1 2" key="1">
    <citation type="submission" date="2023-01" db="EMBL/GenBank/DDBJ databases">
        <authorList>
            <person name="Kreplak J."/>
        </authorList>
    </citation>
    <scope>NUCLEOTIDE SEQUENCE [LARGE SCALE GENOMIC DNA]</scope>
</reference>
<name>A0AAV0YWG2_VICFA</name>
<dbReference type="EMBL" id="OX451736">
    <property type="protein sequence ID" value="CAI8588362.1"/>
    <property type="molecule type" value="Genomic_DNA"/>
</dbReference>
<keyword evidence="2" id="KW-1185">Reference proteome</keyword>